<comment type="caution">
    <text evidence="1">The sequence shown here is derived from an EMBL/GenBank/DDBJ whole genome shotgun (WGS) entry which is preliminary data.</text>
</comment>
<sequence>MPTSGAADLPASRRPSMAATTPAMNAAAMRLPIRVPSWSRKRRMRCQWVRRARVDTAQWLSDTGSWRPAAALSELVTDATFGRAPG</sequence>
<gene>
    <name evidence="1" type="ORF">FHS42_002800</name>
</gene>
<dbReference type="EMBL" id="JACHJL010000006">
    <property type="protein sequence ID" value="MBB5935731.1"/>
    <property type="molecule type" value="Genomic_DNA"/>
</dbReference>
<reference evidence="1 2" key="1">
    <citation type="submission" date="2020-08" db="EMBL/GenBank/DDBJ databases">
        <title>Genomic Encyclopedia of Type Strains, Phase III (KMG-III): the genomes of soil and plant-associated and newly described type strains.</title>
        <authorList>
            <person name="Whitman W."/>
        </authorList>
    </citation>
    <scope>NUCLEOTIDE SEQUENCE [LARGE SCALE GENOMIC DNA]</scope>
    <source>
        <strain evidence="1 2">CECT 8305</strain>
    </source>
</reference>
<accession>A0A7W9UYU9</accession>
<proteinExistence type="predicted"/>
<evidence type="ECO:0000313" key="2">
    <source>
        <dbReference type="Proteomes" id="UP000588098"/>
    </source>
</evidence>
<organism evidence="1 2">
    <name type="scientific">Streptomyces zagrosensis</name>
    <dbReference type="NCBI Taxonomy" id="1042984"/>
    <lineage>
        <taxon>Bacteria</taxon>
        <taxon>Bacillati</taxon>
        <taxon>Actinomycetota</taxon>
        <taxon>Actinomycetes</taxon>
        <taxon>Kitasatosporales</taxon>
        <taxon>Streptomycetaceae</taxon>
        <taxon>Streptomyces</taxon>
    </lineage>
</organism>
<protein>
    <submittedName>
        <fullName evidence="1">Uncharacterized protein</fullName>
    </submittedName>
</protein>
<name>A0A7W9UYU9_9ACTN</name>
<evidence type="ECO:0000313" key="1">
    <source>
        <dbReference type="EMBL" id="MBB5935731.1"/>
    </source>
</evidence>
<dbReference type="AlphaFoldDB" id="A0A7W9UYU9"/>
<dbReference type="Proteomes" id="UP000588098">
    <property type="component" value="Unassembled WGS sequence"/>
</dbReference>
<dbReference type="RefSeq" id="WP_246494707.1">
    <property type="nucleotide sequence ID" value="NZ_JACHJL010000006.1"/>
</dbReference>
<keyword evidence="2" id="KW-1185">Reference proteome</keyword>